<evidence type="ECO:0000259" key="10">
    <source>
        <dbReference type="Pfam" id="PF04696"/>
    </source>
</evidence>
<dbReference type="AlphaFoldDB" id="A0A9P0G131"/>
<name>A0A9P0G131_BEMTA</name>
<evidence type="ECO:0000256" key="1">
    <source>
        <dbReference type="ARBA" id="ARBA00004123"/>
    </source>
</evidence>
<comment type="subcellular location">
    <subcellularLocation>
        <location evidence="1">Nucleus</location>
    </subcellularLocation>
</comment>
<feature type="compositionally biased region" description="Basic and acidic residues" evidence="9">
    <location>
        <begin position="331"/>
        <end position="345"/>
    </location>
</feature>
<dbReference type="InterPro" id="IPR039853">
    <property type="entry name" value="Pinin"/>
</dbReference>
<keyword evidence="6" id="KW-0508">mRNA splicing</keyword>
<feature type="region of interest" description="Disordered" evidence="9">
    <location>
        <begin position="56"/>
        <end position="145"/>
    </location>
</feature>
<evidence type="ECO:0000256" key="9">
    <source>
        <dbReference type="SAM" id="MobiDB-lite"/>
    </source>
</evidence>
<feature type="compositionally biased region" description="Basic and acidic residues" evidence="9">
    <location>
        <begin position="353"/>
        <end position="369"/>
    </location>
</feature>
<dbReference type="EMBL" id="OU963867">
    <property type="protein sequence ID" value="CAH0774226.1"/>
    <property type="molecule type" value="Genomic_DNA"/>
</dbReference>
<evidence type="ECO:0000256" key="7">
    <source>
        <dbReference type="ARBA" id="ARBA00023242"/>
    </source>
</evidence>
<keyword evidence="4" id="KW-0805">Transcription regulation</keyword>
<gene>
    <name evidence="11" type="ORF">BEMITA_LOCUS10604</name>
</gene>
<feature type="compositionally biased region" description="Low complexity" evidence="9">
    <location>
        <begin position="136"/>
        <end position="145"/>
    </location>
</feature>
<feature type="compositionally biased region" description="Basic and acidic residues" evidence="9">
    <location>
        <begin position="75"/>
        <end position="98"/>
    </location>
</feature>
<accession>A0A9P0G131</accession>
<feature type="coiled-coil region" evidence="8">
    <location>
        <begin position="11"/>
        <end position="38"/>
    </location>
</feature>
<feature type="compositionally biased region" description="Acidic residues" evidence="9">
    <location>
        <begin position="315"/>
        <end position="324"/>
    </location>
</feature>
<comment type="similarity">
    <text evidence="2">Belongs to the pinin family.</text>
</comment>
<dbReference type="InterPro" id="IPR006786">
    <property type="entry name" value="Pinin_SDK_MemA"/>
</dbReference>
<evidence type="ECO:0000256" key="4">
    <source>
        <dbReference type="ARBA" id="ARBA00023015"/>
    </source>
</evidence>
<evidence type="ECO:0000313" key="11">
    <source>
        <dbReference type="EMBL" id="CAH0774226.1"/>
    </source>
</evidence>
<keyword evidence="5" id="KW-0804">Transcription</keyword>
<reference evidence="11" key="1">
    <citation type="submission" date="2021-12" db="EMBL/GenBank/DDBJ databases">
        <authorList>
            <person name="King R."/>
        </authorList>
    </citation>
    <scope>NUCLEOTIDE SEQUENCE</scope>
</reference>
<evidence type="ECO:0000256" key="2">
    <source>
        <dbReference type="ARBA" id="ARBA00010386"/>
    </source>
</evidence>
<dbReference type="KEGG" id="btab:109043604"/>
<organism evidence="11 12">
    <name type="scientific">Bemisia tabaci</name>
    <name type="common">Sweetpotato whitefly</name>
    <name type="synonym">Aleurodes tabaci</name>
    <dbReference type="NCBI Taxonomy" id="7038"/>
    <lineage>
        <taxon>Eukaryota</taxon>
        <taxon>Metazoa</taxon>
        <taxon>Ecdysozoa</taxon>
        <taxon>Arthropoda</taxon>
        <taxon>Hexapoda</taxon>
        <taxon>Insecta</taxon>
        <taxon>Pterygota</taxon>
        <taxon>Neoptera</taxon>
        <taxon>Paraneoptera</taxon>
        <taxon>Hemiptera</taxon>
        <taxon>Sternorrhyncha</taxon>
        <taxon>Aleyrodoidea</taxon>
        <taxon>Aleyrodidae</taxon>
        <taxon>Aleyrodinae</taxon>
        <taxon>Bemisia</taxon>
    </lineage>
</organism>
<feature type="region of interest" description="Disordered" evidence="9">
    <location>
        <begin position="299"/>
        <end position="390"/>
    </location>
</feature>
<keyword evidence="7" id="KW-0539">Nucleus</keyword>
<evidence type="ECO:0000256" key="8">
    <source>
        <dbReference type="SAM" id="Coils"/>
    </source>
</evidence>
<proteinExistence type="inferred from homology"/>
<dbReference type="PANTHER" id="PTHR12707">
    <property type="entry name" value="PINN"/>
    <property type="match status" value="1"/>
</dbReference>
<evidence type="ECO:0000256" key="3">
    <source>
        <dbReference type="ARBA" id="ARBA00022664"/>
    </source>
</evidence>
<dbReference type="GO" id="GO:0071013">
    <property type="term" value="C:catalytic step 2 spliceosome"/>
    <property type="evidence" value="ECO:0007669"/>
    <property type="project" value="TreeGrafter"/>
</dbReference>
<feature type="coiled-coil region" evidence="8">
    <location>
        <begin position="182"/>
        <end position="238"/>
    </location>
</feature>
<evidence type="ECO:0000313" key="12">
    <source>
        <dbReference type="Proteomes" id="UP001152759"/>
    </source>
</evidence>
<keyword evidence="12" id="KW-1185">Reference proteome</keyword>
<keyword evidence="8" id="KW-0175">Coiled coil</keyword>
<dbReference type="GO" id="GO:0008380">
    <property type="term" value="P:RNA splicing"/>
    <property type="evidence" value="ECO:0007669"/>
    <property type="project" value="UniProtKB-KW"/>
</dbReference>
<dbReference type="Proteomes" id="UP001152759">
    <property type="component" value="Chromosome 6"/>
</dbReference>
<dbReference type="GO" id="GO:0006397">
    <property type="term" value="P:mRNA processing"/>
    <property type="evidence" value="ECO:0007669"/>
    <property type="project" value="UniProtKB-KW"/>
</dbReference>
<dbReference type="Pfam" id="PF04696">
    <property type="entry name" value="Pinin_SDK_memA"/>
    <property type="match status" value="1"/>
</dbReference>
<sequence>MAYVLNPSLIAGSIEEELMRAKADLRSVEENLKRVTGRDMGGNTVSSRMKYANVPDTNDFASPEPWQHNANFSSTKERRVFLANDRARARPTDKRTNDQRVPAKRRLGDAKTVFSRLSGPPKKMEDSDEEGPPSKRPSISSRVVASVVPSRKEVLEVQRKDINSKDRNRRMFGALLGTLEKFKQEETKLKAKEDKKAQVERKLEEAAIKEQESVKRQREELFQSKKERKAEIRNLEIKLSVIKEFEEWEKSQKPLANFIQTKTSPHIFYSPKIFNNQTHALLDRSRRATLKRIEKRKSELLGSLEEFQKNKDNSRDDEEEEEEDTKLNTTNEKEDKTENQADLKDSSLNNESHVSDEGKQVMEVDKENELNDEGQSKNAGKEPNNENPES</sequence>
<dbReference type="PANTHER" id="PTHR12707:SF0">
    <property type="entry name" value="PININ"/>
    <property type="match status" value="1"/>
</dbReference>
<evidence type="ECO:0000256" key="6">
    <source>
        <dbReference type="ARBA" id="ARBA00023187"/>
    </source>
</evidence>
<feature type="domain" description="Pinin/SDK/MemA protein" evidence="10">
    <location>
        <begin position="164"/>
        <end position="286"/>
    </location>
</feature>
<protein>
    <recommendedName>
        <fullName evidence="10">Pinin/SDK/MemA protein domain-containing protein</fullName>
    </recommendedName>
</protein>
<keyword evidence="3" id="KW-0507">mRNA processing</keyword>
<evidence type="ECO:0000256" key="5">
    <source>
        <dbReference type="ARBA" id="ARBA00023163"/>
    </source>
</evidence>